<keyword evidence="5" id="KW-0479">Metal-binding</keyword>
<organism evidence="10 11">
    <name type="scientific">Halorussus aquaticus</name>
    <dbReference type="NCBI Taxonomy" id="2953748"/>
    <lineage>
        <taxon>Archaea</taxon>
        <taxon>Methanobacteriati</taxon>
        <taxon>Methanobacteriota</taxon>
        <taxon>Stenosarchaea group</taxon>
        <taxon>Halobacteria</taxon>
        <taxon>Halobacteriales</taxon>
        <taxon>Haladaptataceae</taxon>
        <taxon>Halorussus</taxon>
    </lineage>
</organism>
<evidence type="ECO:0000313" key="10">
    <source>
        <dbReference type="EMBL" id="MFC4824866.1"/>
    </source>
</evidence>
<evidence type="ECO:0000313" key="11">
    <source>
        <dbReference type="Proteomes" id="UP001595945"/>
    </source>
</evidence>
<dbReference type="Proteomes" id="UP001595945">
    <property type="component" value="Unassembled WGS sequence"/>
</dbReference>
<comment type="caution">
    <text evidence="10">The sequence shown here is derived from an EMBL/GenBank/DDBJ whole genome shotgun (WGS) entry which is preliminary data.</text>
</comment>
<evidence type="ECO:0000256" key="5">
    <source>
        <dbReference type="ARBA" id="ARBA00022723"/>
    </source>
</evidence>
<keyword evidence="8" id="KW-0718">Serine biosynthesis</keyword>
<evidence type="ECO:0000256" key="4">
    <source>
        <dbReference type="ARBA" id="ARBA00022605"/>
    </source>
</evidence>
<dbReference type="GeneID" id="73044433"/>
<evidence type="ECO:0000256" key="3">
    <source>
        <dbReference type="ARBA" id="ARBA00012640"/>
    </source>
</evidence>
<keyword evidence="11" id="KW-1185">Reference proteome</keyword>
<keyword evidence="4" id="KW-0028">Amino-acid biosynthesis</keyword>
<comment type="pathway">
    <text evidence="2">Amino-acid biosynthesis; L-serine biosynthesis; L-serine from 3-phospho-D-glycerate: step 3/3.</text>
</comment>
<dbReference type="GO" id="GO:0016787">
    <property type="term" value="F:hydrolase activity"/>
    <property type="evidence" value="ECO:0007669"/>
    <property type="project" value="UniProtKB-KW"/>
</dbReference>
<dbReference type="PANTHER" id="PTHR43344:SF2">
    <property type="entry name" value="PHOSPHOSERINE PHOSPHATASE"/>
    <property type="match status" value="1"/>
</dbReference>
<dbReference type="InterPro" id="IPR023214">
    <property type="entry name" value="HAD_sf"/>
</dbReference>
<reference evidence="10 11" key="1">
    <citation type="journal article" date="2019" name="Int. J. Syst. Evol. Microbiol.">
        <title>The Global Catalogue of Microorganisms (GCM) 10K type strain sequencing project: providing services to taxonomists for standard genome sequencing and annotation.</title>
        <authorList>
            <consortium name="The Broad Institute Genomics Platform"/>
            <consortium name="The Broad Institute Genome Sequencing Center for Infectious Disease"/>
            <person name="Wu L."/>
            <person name="Ma J."/>
        </authorList>
    </citation>
    <scope>NUCLEOTIDE SEQUENCE [LARGE SCALE GENOMIC DNA]</scope>
    <source>
        <strain evidence="10 11">XZYJ18</strain>
    </source>
</reference>
<keyword evidence="7" id="KW-0460">Magnesium</keyword>
<evidence type="ECO:0000256" key="8">
    <source>
        <dbReference type="ARBA" id="ARBA00023299"/>
    </source>
</evidence>
<evidence type="ECO:0000256" key="1">
    <source>
        <dbReference type="ARBA" id="ARBA00001946"/>
    </source>
</evidence>
<dbReference type="NCBIfam" id="TIGR01488">
    <property type="entry name" value="HAD-SF-IB"/>
    <property type="match status" value="1"/>
</dbReference>
<evidence type="ECO:0000256" key="2">
    <source>
        <dbReference type="ARBA" id="ARBA00005135"/>
    </source>
</evidence>
<comment type="cofactor">
    <cofactor evidence="1">
        <name>Mg(2+)</name>
        <dbReference type="ChEBI" id="CHEBI:18420"/>
    </cofactor>
</comment>
<feature type="compositionally biased region" description="Low complexity" evidence="9">
    <location>
        <begin position="129"/>
        <end position="139"/>
    </location>
</feature>
<dbReference type="GO" id="GO:0006564">
    <property type="term" value="P:L-serine biosynthetic process"/>
    <property type="evidence" value="ECO:0007669"/>
    <property type="project" value="UniProtKB-KW"/>
</dbReference>
<dbReference type="AlphaFoldDB" id="A0ABD5Q2Z7"/>
<dbReference type="GO" id="GO:0046872">
    <property type="term" value="F:metal ion binding"/>
    <property type="evidence" value="ECO:0007669"/>
    <property type="project" value="UniProtKB-KW"/>
</dbReference>
<dbReference type="SUPFAM" id="SSF56784">
    <property type="entry name" value="HAD-like"/>
    <property type="match status" value="1"/>
</dbReference>
<dbReference type="Pfam" id="PF12710">
    <property type="entry name" value="HAD"/>
    <property type="match status" value="1"/>
</dbReference>
<dbReference type="EC" id="3.1.3.3" evidence="3"/>
<evidence type="ECO:0000256" key="6">
    <source>
        <dbReference type="ARBA" id="ARBA00022801"/>
    </source>
</evidence>
<proteinExistence type="predicted"/>
<sequence length="229" mass="24261">MSLVAFDFDGTLSDSEMTVLLGEQKGVADEMADITERAMNDEISYAESLRDRAALLEGLPEADAEDAFEEVYLRPDAGTVIRELNEAGVTTAILTGGFERGVEVALEREGVSVDTIVANRLPVADGESEAGSASGDASGQRPRALTGEVEGPLIEGTKDDALERLAGEREIDIRDTVAVGDGANDLPMLEVAGLAVGFSPKPAVRPSCDVTVSTMERLREVFDEEGLLD</sequence>
<dbReference type="InterPro" id="IPR036412">
    <property type="entry name" value="HAD-like_sf"/>
</dbReference>
<dbReference type="InterPro" id="IPR050582">
    <property type="entry name" value="HAD-like_SerB"/>
</dbReference>
<feature type="region of interest" description="Disordered" evidence="9">
    <location>
        <begin position="124"/>
        <end position="145"/>
    </location>
</feature>
<keyword evidence="6 10" id="KW-0378">Hydrolase</keyword>
<name>A0ABD5Q2Z7_9EURY</name>
<accession>A0ABD5Q2Z7</accession>
<dbReference type="PANTHER" id="PTHR43344">
    <property type="entry name" value="PHOSPHOSERINE PHOSPHATASE"/>
    <property type="match status" value="1"/>
</dbReference>
<evidence type="ECO:0000256" key="9">
    <source>
        <dbReference type="SAM" id="MobiDB-lite"/>
    </source>
</evidence>
<gene>
    <name evidence="10" type="ORF">ACFO9K_11410</name>
</gene>
<dbReference type="EMBL" id="JBHSHT010000001">
    <property type="protein sequence ID" value="MFC4824866.1"/>
    <property type="molecule type" value="Genomic_DNA"/>
</dbReference>
<dbReference type="RefSeq" id="WP_254269418.1">
    <property type="nucleotide sequence ID" value="NZ_CP100400.1"/>
</dbReference>
<dbReference type="Gene3D" id="3.40.50.1000">
    <property type="entry name" value="HAD superfamily/HAD-like"/>
    <property type="match status" value="1"/>
</dbReference>
<evidence type="ECO:0000256" key="7">
    <source>
        <dbReference type="ARBA" id="ARBA00022842"/>
    </source>
</evidence>
<protein>
    <recommendedName>
        <fullName evidence="3">phosphoserine phosphatase</fullName>
        <ecNumber evidence="3">3.1.3.3</ecNumber>
    </recommendedName>
</protein>